<dbReference type="Pfam" id="PF13101">
    <property type="entry name" value="DUF3945"/>
    <property type="match status" value="2"/>
</dbReference>
<feature type="domain" description="DUF3945" evidence="2">
    <location>
        <begin position="295"/>
        <end position="348"/>
    </location>
</feature>
<dbReference type="RefSeq" id="WP_078671065.1">
    <property type="nucleotide sequence ID" value="NZ_FUWZ01000003.1"/>
</dbReference>
<protein>
    <recommendedName>
        <fullName evidence="6">DUF3945 domain-containing protein</fullName>
    </recommendedName>
</protein>
<gene>
    <name evidence="4" type="ORF">SAMN04488128_103738</name>
</gene>
<keyword evidence="5" id="KW-1185">Reference proteome</keyword>
<evidence type="ECO:0000259" key="3">
    <source>
        <dbReference type="Pfam" id="PF13351"/>
    </source>
</evidence>
<dbReference type="OrthoDB" id="1081890at2"/>
<dbReference type="EMBL" id="FUWZ01000003">
    <property type="protein sequence ID" value="SKA32928.1"/>
    <property type="molecule type" value="Genomic_DNA"/>
</dbReference>
<dbReference type="InterPro" id="IPR025343">
    <property type="entry name" value="DUF4099"/>
</dbReference>
<feature type="domain" description="DUF3945" evidence="2">
    <location>
        <begin position="371"/>
        <end position="418"/>
    </location>
</feature>
<dbReference type="InterPro" id="IPR025222">
    <property type="entry name" value="DUF3945"/>
</dbReference>
<evidence type="ECO:0008006" key="6">
    <source>
        <dbReference type="Google" id="ProtNLM"/>
    </source>
</evidence>
<evidence type="ECO:0000259" key="2">
    <source>
        <dbReference type="Pfam" id="PF13101"/>
    </source>
</evidence>
<accession>A0A1T4SYC4</accession>
<feature type="region of interest" description="Disordered" evidence="1">
    <location>
        <begin position="99"/>
        <end position="148"/>
    </location>
</feature>
<dbReference type="AlphaFoldDB" id="A0A1T4SYC4"/>
<dbReference type="STRING" id="634771.SAMN04488128_103738"/>
<sequence length="466" mass="52962">MSEQNPEMPQASDQLSDILLVFDKEKMKIQAVKDIDKNGELRTVPPTKKNQNQFMRVDRHGDIFSNFFANFMSQLKNPTRFSFFKVPVHEAIKTAKELQEHVNKPSEQGQELSKKLEVKNEPKPANNPDMEVTQTTTPPSAEPQKVPEQRTARYQSEQVDWDSLAKFGLSKESLEKAGVVDDLLKGYKTNKLLPVTINTDKAVFRGEARLSLRTNDEGTVMAQLNGVRQEPELDLPFFGHKFTDEDKTNLRSTGNMGRVVDLTNMKTGEKIPSYISIDRLTNEVVAYRTSTIKIPDEIKGVKLDDHQKQSLAEGKPTYIEGMVSAKNTPFNATLQVNADKGYIEFIFNRSMNAQQTLDTQQRQDAPRLFRGYELNDQQYKRYNAGKSVAVNGLVSKEGKPYEGFIKFDFDTRKAIFSYTDPDRIYKQATQTAETPKQDTGKDQINTNQKQDQKKPKSPKKSASPKM</sequence>
<evidence type="ECO:0000313" key="4">
    <source>
        <dbReference type="EMBL" id="SKA32928.1"/>
    </source>
</evidence>
<evidence type="ECO:0000313" key="5">
    <source>
        <dbReference type="Proteomes" id="UP000190367"/>
    </source>
</evidence>
<organism evidence="4 5">
    <name type="scientific">Chitinophaga eiseniae</name>
    <dbReference type="NCBI Taxonomy" id="634771"/>
    <lineage>
        <taxon>Bacteria</taxon>
        <taxon>Pseudomonadati</taxon>
        <taxon>Bacteroidota</taxon>
        <taxon>Chitinophagia</taxon>
        <taxon>Chitinophagales</taxon>
        <taxon>Chitinophagaceae</taxon>
        <taxon>Chitinophaga</taxon>
    </lineage>
</organism>
<dbReference type="Proteomes" id="UP000190367">
    <property type="component" value="Unassembled WGS sequence"/>
</dbReference>
<dbReference type="Pfam" id="PF13351">
    <property type="entry name" value="DUF4099"/>
    <property type="match status" value="1"/>
</dbReference>
<feature type="domain" description="DUF4099" evidence="3">
    <location>
        <begin position="154"/>
        <end position="235"/>
    </location>
</feature>
<proteinExistence type="predicted"/>
<feature type="region of interest" description="Disordered" evidence="1">
    <location>
        <begin position="426"/>
        <end position="466"/>
    </location>
</feature>
<reference evidence="5" key="1">
    <citation type="submission" date="2017-02" db="EMBL/GenBank/DDBJ databases">
        <authorList>
            <person name="Varghese N."/>
            <person name="Submissions S."/>
        </authorList>
    </citation>
    <scope>NUCLEOTIDE SEQUENCE [LARGE SCALE GENOMIC DNA]</scope>
    <source>
        <strain evidence="5">DSM 22224</strain>
    </source>
</reference>
<evidence type="ECO:0000256" key="1">
    <source>
        <dbReference type="SAM" id="MobiDB-lite"/>
    </source>
</evidence>
<name>A0A1T4SYC4_9BACT</name>
<feature type="compositionally biased region" description="Basic and acidic residues" evidence="1">
    <location>
        <begin position="112"/>
        <end position="122"/>
    </location>
</feature>